<dbReference type="PROSITE" id="PS00640">
    <property type="entry name" value="THIOL_PROTEASE_ASN"/>
    <property type="match status" value="1"/>
</dbReference>
<dbReference type="Proteomes" id="UP001150062">
    <property type="component" value="Unassembled WGS sequence"/>
</dbReference>
<dbReference type="Pfam" id="PF00112">
    <property type="entry name" value="Peptidase_C1"/>
    <property type="match status" value="1"/>
</dbReference>
<dbReference type="InterPro" id="IPR013128">
    <property type="entry name" value="Peptidase_C1A"/>
</dbReference>
<dbReference type="PANTHER" id="PTHR12411">
    <property type="entry name" value="CYSTEINE PROTEASE FAMILY C1-RELATED"/>
    <property type="match status" value="1"/>
</dbReference>
<sequence length="545" mass="63277">MKLPIIIFVLFSLSSILVVSNGPTPKYPDKYHIEFIFSLPPANLHHNYVVDYDQSSQKERVEIDNELAISLYRYDGDNNSLYDIIVTQDNQTCYENMEPHLSPYNDEENNLTDVLPDLSDWIPDGTQVKNGILCNVWKKNETHFERNNYYTFYSDAVNDNPVQYHMLGYDIVFESHYDEYIIDYYEYKPNEVDEEIFNLPEICNNPSDSQHHVFGRNVMKLHNLFPESSEKSDSKFDKFTSHFGKSYSSKKEQNYRQQIFNSNFKKIRIHNHQNSEYKMKLNRFADLTIDEFKSLYTMPTKTVEIVEEPSRKFWKSRNTLTSDLPTTFDWRDFDVVTRVKDQAVCGSCWAFSVIGAFEGQLALSKSELIELSEQNVIDCTWHTKVKSYGCDGSEQWKAYEGLMELGGVMGEADYPYMGVTGYCGYDDSKKLISIKEYKTITQTEEEVMKALYELGPLAVSYSVVESNVFYGGGYYEEDTCSKTDLNHAVLMVGWGNYNNDPTKPYWLIKNSWSEYWGDDGYMYVSRKDNTCGFCTGATSPVLERV</sequence>
<dbReference type="PROSITE" id="PS00139">
    <property type="entry name" value="THIOL_PROTEASE_CYS"/>
    <property type="match status" value="1"/>
</dbReference>
<organism evidence="6 7">
    <name type="scientific">Anaeramoeba flamelloides</name>
    <dbReference type="NCBI Taxonomy" id="1746091"/>
    <lineage>
        <taxon>Eukaryota</taxon>
        <taxon>Metamonada</taxon>
        <taxon>Anaeramoebidae</taxon>
        <taxon>Anaeramoeba</taxon>
    </lineage>
</organism>
<comment type="similarity">
    <text evidence="1">Belongs to the peptidase C1 family.</text>
</comment>
<reference evidence="6" key="1">
    <citation type="submission" date="2022-08" db="EMBL/GenBank/DDBJ databases">
        <title>Novel sulfate-reducing endosymbionts in the free-living metamonad Anaeramoeba.</title>
        <authorList>
            <person name="Jerlstrom-Hultqvist J."/>
            <person name="Cepicka I."/>
            <person name="Gallot-Lavallee L."/>
            <person name="Salas-Leiva D."/>
            <person name="Curtis B.A."/>
            <person name="Zahonova K."/>
            <person name="Pipaliya S."/>
            <person name="Dacks J."/>
            <person name="Roger A.J."/>
        </authorList>
    </citation>
    <scope>NUCLEOTIDE SEQUENCE</scope>
    <source>
        <strain evidence="6">Schooner1</strain>
    </source>
</reference>
<dbReference type="InterPro" id="IPR013201">
    <property type="entry name" value="Prot_inhib_I29"/>
</dbReference>
<evidence type="ECO:0000256" key="3">
    <source>
        <dbReference type="SAM" id="SignalP"/>
    </source>
</evidence>
<proteinExistence type="inferred from homology"/>
<dbReference type="InterPro" id="IPR039417">
    <property type="entry name" value="Peptidase_C1A_papain-like"/>
</dbReference>
<comment type="caution">
    <text evidence="6">The sequence shown here is derived from an EMBL/GenBank/DDBJ whole genome shotgun (WGS) entry which is preliminary data.</text>
</comment>
<evidence type="ECO:0000259" key="5">
    <source>
        <dbReference type="SMART" id="SM00848"/>
    </source>
</evidence>
<feature type="chain" id="PRO_5045794166" evidence="3">
    <location>
        <begin position="21"/>
        <end position="545"/>
    </location>
</feature>
<dbReference type="PRINTS" id="PR00705">
    <property type="entry name" value="PAPAIN"/>
</dbReference>
<protein>
    <submittedName>
        <fullName evidence="6">Uncharacterized protein</fullName>
    </submittedName>
</protein>
<evidence type="ECO:0000313" key="7">
    <source>
        <dbReference type="Proteomes" id="UP001150062"/>
    </source>
</evidence>
<dbReference type="InterPro" id="IPR000169">
    <property type="entry name" value="Pept_cys_AS"/>
</dbReference>
<dbReference type="EMBL" id="JAOAOG010000205">
    <property type="protein sequence ID" value="KAJ6240472.1"/>
    <property type="molecule type" value="Genomic_DNA"/>
</dbReference>
<dbReference type="InterPro" id="IPR025661">
    <property type="entry name" value="Pept_asp_AS"/>
</dbReference>
<evidence type="ECO:0000256" key="1">
    <source>
        <dbReference type="ARBA" id="ARBA00008455"/>
    </source>
</evidence>
<dbReference type="SMART" id="SM00848">
    <property type="entry name" value="Inhibitor_I29"/>
    <property type="match status" value="1"/>
</dbReference>
<feature type="domain" description="Cathepsin propeptide inhibitor" evidence="5">
    <location>
        <begin position="236"/>
        <end position="292"/>
    </location>
</feature>
<evidence type="ECO:0000313" key="6">
    <source>
        <dbReference type="EMBL" id="KAJ6240472.1"/>
    </source>
</evidence>
<feature type="signal peptide" evidence="3">
    <location>
        <begin position="1"/>
        <end position="20"/>
    </location>
</feature>
<dbReference type="PROSITE" id="PS00639">
    <property type="entry name" value="THIOL_PROTEASE_HIS"/>
    <property type="match status" value="1"/>
</dbReference>
<keyword evidence="3" id="KW-0732">Signal</keyword>
<dbReference type="InterPro" id="IPR038765">
    <property type="entry name" value="Papain-like_cys_pep_sf"/>
</dbReference>
<feature type="domain" description="Peptidase C1A papain C-terminal" evidence="4">
    <location>
        <begin position="324"/>
        <end position="541"/>
    </location>
</feature>
<dbReference type="InterPro" id="IPR025660">
    <property type="entry name" value="Pept_his_AS"/>
</dbReference>
<dbReference type="SUPFAM" id="SSF54001">
    <property type="entry name" value="Cysteine proteinases"/>
    <property type="match status" value="1"/>
</dbReference>
<dbReference type="CDD" id="cd02248">
    <property type="entry name" value="Peptidase_C1A"/>
    <property type="match status" value="1"/>
</dbReference>
<dbReference type="SMART" id="SM00645">
    <property type="entry name" value="Pept_C1"/>
    <property type="match status" value="1"/>
</dbReference>
<gene>
    <name evidence="6" type="ORF">M0813_24185</name>
</gene>
<dbReference type="InterPro" id="IPR000668">
    <property type="entry name" value="Peptidase_C1A_C"/>
</dbReference>
<dbReference type="Pfam" id="PF08246">
    <property type="entry name" value="Inhibitor_I29"/>
    <property type="match status" value="1"/>
</dbReference>
<name>A0ABQ8Y6M6_9EUKA</name>
<evidence type="ECO:0000259" key="4">
    <source>
        <dbReference type="SMART" id="SM00645"/>
    </source>
</evidence>
<evidence type="ECO:0000256" key="2">
    <source>
        <dbReference type="ARBA" id="ARBA00023157"/>
    </source>
</evidence>
<accession>A0ABQ8Y6M6</accession>
<keyword evidence="2" id="KW-1015">Disulfide bond</keyword>
<dbReference type="Gene3D" id="3.90.70.10">
    <property type="entry name" value="Cysteine proteinases"/>
    <property type="match status" value="1"/>
</dbReference>
<keyword evidence="7" id="KW-1185">Reference proteome</keyword>